<proteinExistence type="predicted"/>
<keyword evidence="3" id="KW-1185">Reference proteome</keyword>
<feature type="transmembrane region" description="Helical" evidence="1">
    <location>
        <begin position="12"/>
        <end position="30"/>
    </location>
</feature>
<organism evidence="2 3">
    <name type="scientific">Daphnia magna</name>
    <dbReference type="NCBI Taxonomy" id="35525"/>
    <lineage>
        <taxon>Eukaryota</taxon>
        <taxon>Metazoa</taxon>
        <taxon>Ecdysozoa</taxon>
        <taxon>Arthropoda</taxon>
        <taxon>Crustacea</taxon>
        <taxon>Branchiopoda</taxon>
        <taxon>Diplostraca</taxon>
        <taxon>Cladocera</taxon>
        <taxon>Anomopoda</taxon>
        <taxon>Daphniidae</taxon>
        <taxon>Daphnia</taxon>
    </lineage>
</organism>
<evidence type="ECO:0000313" key="3">
    <source>
        <dbReference type="Proteomes" id="UP001234178"/>
    </source>
</evidence>
<keyword evidence="1" id="KW-1133">Transmembrane helix</keyword>
<accession>A0ABQ9YRT0</accession>
<keyword evidence="1" id="KW-0472">Membrane</keyword>
<name>A0ABQ9YRT0_9CRUS</name>
<dbReference type="EMBL" id="JAOYFB010000001">
    <property type="protein sequence ID" value="KAK4003323.1"/>
    <property type="molecule type" value="Genomic_DNA"/>
</dbReference>
<reference evidence="2 3" key="1">
    <citation type="journal article" date="2023" name="Nucleic Acids Res.">
        <title>The hologenome of Daphnia magna reveals possible DNA methylation and microbiome-mediated evolution of the host genome.</title>
        <authorList>
            <person name="Chaturvedi A."/>
            <person name="Li X."/>
            <person name="Dhandapani V."/>
            <person name="Marshall H."/>
            <person name="Kissane S."/>
            <person name="Cuenca-Cambronero M."/>
            <person name="Asole G."/>
            <person name="Calvet F."/>
            <person name="Ruiz-Romero M."/>
            <person name="Marangio P."/>
            <person name="Guigo R."/>
            <person name="Rago D."/>
            <person name="Mirbahai L."/>
            <person name="Eastwood N."/>
            <person name="Colbourne J.K."/>
            <person name="Zhou J."/>
            <person name="Mallon E."/>
            <person name="Orsini L."/>
        </authorList>
    </citation>
    <scope>NUCLEOTIDE SEQUENCE [LARGE SCALE GENOMIC DNA]</scope>
    <source>
        <strain evidence="2">LRV0_1</strain>
    </source>
</reference>
<protein>
    <submittedName>
        <fullName evidence="2">Uncharacterized protein</fullName>
    </submittedName>
</protein>
<gene>
    <name evidence="2" type="ORF">OUZ56_005094</name>
</gene>
<evidence type="ECO:0000313" key="2">
    <source>
        <dbReference type="EMBL" id="KAK4003323.1"/>
    </source>
</evidence>
<evidence type="ECO:0000256" key="1">
    <source>
        <dbReference type="SAM" id="Phobius"/>
    </source>
</evidence>
<feature type="transmembrane region" description="Helical" evidence="1">
    <location>
        <begin position="37"/>
        <end position="58"/>
    </location>
</feature>
<sequence>MWPAVLPANKFFVLLAVLPGSYLFIAVCFARQLFIYLFIFAGLFAHQLLFFIWLAIFAPQPLFFNRFYCEKLSRFYGFSTINVFWLSDFGKHLLHRECLPTSSEIGNDE</sequence>
<keyword evidence="1" id="KW-0812">Transmembrane</keyword>
<comment type="caution">
    <text evidence="2">The sequence shown here is derived from an EMBL/GenBank/DDBJ whole genome shotgun (WGS) entry which is preliminary data.</text>
</comment>
<dbReference type="Proteomes" id="UP001234178">
    <property type="component" value="Unassembled WGS sequence"/>
</dbReference>